<sequence>MNPQKLIAKSRAAADRHCKAAGVSNDPGQVAAARLEALERAVKAAAAELAPKTANPWVEVEDNGVVFEVSEEEDGFAVWHMGSQMSEHLDDQVIAALVRQAAAPLAALQAQGREEFAPLEAIL</sequence>
<keyword evidence="2" id="KW-1185">Reference proteome</keyword>
<reference evidence="1 2" key="1">
    <citation type="submission" date="2020-02" db="EMBL/GenBank/DDBJ databases">
        <title>Ideonella bacterium strain TBM-1.</title>
        <authorList>
            <person name="Chen W.-M."/>
        </authorList>
    </citation>
    <scope>NUCLEOTIDE SEQUENCE [LARGE SCALE GENOMIC DNA]</scope>
    <source>
        <strain evidence="1 2">TBM-1</strain>
    </source>
</reference>
<dbReference type="Proteomes" id="UP000484255">
    <property type="component" value="Unassembled WGS sequence"/>
</dbReference>
<evidence type="ECO:0000313" key="1">
    <source>
        <dbReference type="EMBL" id="NDY89764.1"/>
    </source>
</evidence>
<protein>
    <submittedName>
        <fullName evidence="1">Uncharacterized protein</fullName>
    </submittedName>
</protein>
<dbReference type="AlphaFoldDB" id="A0A7C9THL3"/>
<evidence type="ECO:0000313" key="2">
    <source>
        <dbReference type="Proteomes" id="UP000484255"/>
    </source>
</evidence>
<gene>
    <name evidence="1" type="ORF">G3A44_00990</name>
</gene>
<organism evidence="1 2">
    <name type="scientific">Ideonella livida</name>
    <dbReference type="NCBI Taxonomy" id="2707176"/>
    <lineage>
        <taxon>Bacteria</taxon>
        <taxon>Pseudomonadati</taxon>
        <taxon>Pseudomonadota</taxon>
        <taxon>Betaproteobacteria</taxon>
        <taxon>Burkholderiales</taxon>
        <taxon>Sphaerotilaceae</taxon>
        <taxon>Ideonella</taxon>
    </lineage>
</organism>
<comment type="caution">
    <text evidence="1">The sequence shown here is derived from an EMBL/GenBank/DDBJ whole genome shotgun (WGS) entry which is preliminary data.</text>
</comment>
<dbReference type="RefSeq" id="WP_163455616.1">
    <property type="nucleotide sequence ID" value="NZ_JAAGOH010000001.1"/>
</dbReference>
<name>A0A7C9THL3_9BURK</name>
<dbReference type="EMBL" id="JAAGOH010000001">
    <property type="protein sequence ID" value="NDY89764.1"/>
    <property type="molecule type" value="Genomic_DNA"/>
</dbReference>
<accession>A0A7C9THL3</accession>
<proteinExistence type="predicted"/>